<protein>
    <submittedName>
        <fullName evidence="1">Uncharacterized protein</fullName>
    </submittedName>
</protein>
<name>A0A7J6GFB2_CANSA</name>
<evidence type="ECO:0000313" key="1">
    <source>
        <dbReference type="EMBL" id="KAF4381635.1"/>
    </source>
</evidence>
<comment type="caution">
    <text evidence="1">The sequence shown here is derived from an EMBL/GenBank/DDBJ whole genome shotgun (WGS) entry which is preliminary data.</text>
</comment>
<dbReference type="EMBL" id="JAATIP010000060">
    <property type="protein sequence ID" value="KAF4381635.1"/>
    <property type="molecule type" value="Genomic_DNA"/>
</dbReference>
<dbReference type="Proteomes" id="UP000525078">
    <property type="component" value="Unassembled WGS sequence"/>
</dbReference>
<proteinExistence type="predicted"/>
<sequence length="211" mass="24055">MAGLVAKKLSLSSRALCQMSVVLVRRERDKHDQMTNSLSKDAIETPHLNFRHRHPAANNISNNNFRNLRGRCIRPVYSFALTRAYGGHLVRSHVPGNRHLGDLCMSESLQEIETPANDFLNTWRYDFNLVMENFKHNATVSLYLQIFHTLVHSNFKAMTQSCQLCCNYVITIGQGLCTTSFEYTILITKNETQTSSPRLSVRNHTSKVESP</sequence>
<reference evidence="1 2" key="1">
    <citation type="journal article" date="2020" name="bioRxiv">
        <title>Sequence and annotation of 42 cannabis genomes reveals extensive copy number variation in cannabinoid synthesis and pathogen resistance genes.</title>
        <authorList>
            <person name="Mckernan K.J."/>
            <person name="Helbert Y."/>
            <person name="Kane L.T."/>
            <person name="Ebling H."/>
            <person name="Zhang L."/>
            <person name="Liu B."/>
            <person name="Eaton Z."/>
            <person name="Mclaughlin S."/>
            <person name="Kingan S."/>
            <person name="Baybayan P."/>
            <person name="Concepcion G."/>
            <person name="Jordan M."/>
            <person name="Riva A."/>
            <person name="Barbazuk W."/>
            <person name="Harkins T."/>
        </authorList>
    </citation>
    <scope>NUCLEOTIDE SEQUENCE [LARGE SCALE GENOMIC DNA]</scope>
    <source>
        <strain evidence="2">cv. Jamaican Lion 4</strain>
        <tissue evidence="1">Leaf</tissue>
    </source>
</reference>
<organism evidence="1 2">
    <name type="scientific">Cannabis sativa</name>
    <name type="common">Hemp</name>
    <name type="synonym">Marijuana</name>
    <dbReference type="NCBI Taxonomy" id="3483"/>
    <lineage>
        <taxon>Eukaryota</taxon>
        <taxon>Viridiplantae</taxon>
        <taxon>Streptophyta</taxon>
        <taxon>Embryophyta</taxon>
        <taxon>Tracheophyta</taxon>
        <taxon>Spermatophyta</taxon>
        <taxon>Magnoliopsida</taxon>
        <taxon>eudicotyledons</taxon>
        <taxon>Gunneridae</taxon>
        <taxon>Pentapetalae</taxon>
        <taxon>rosids</taxon>
        <taxon>fabids</taxon>
        <taxon>Rosales</taxon>
        <taxon>Cannabaceae</taxon>
        <taxon>Cannabis</taxon>
    </lineage>
</organism>
<dbReference type="AlphaFoldDB" id="A0A7J6GFB2"/>
<evidence type="ECO:0000313" key="2">
    <source>
        <dbReference type="Proteomes" id="UP000525078"/>
    </source>
</evidence>
<gene>
    <name evidence="1" type="ORF">F8388_021263</name>
</gene>
<accession>A0A7J6GFB2</accession>